<accession>A0A8H4RE87</accession>
<name>A0A8H4RE87_9HELO</name>
<feature type="region of interest" description="Disordered" evidence="1">
    <location>
        <begin position="189"/>
        <end position="209"/>
    </location>
</feature>
<organism evidence="2 3">
    <name type="scientific">Cudoniella acicularis</name>
    <dbReference type="NCBI Taxonomy" id="354080"/>
    <lineage>
        <taxon>Eukaryota</taxon>
        <taxon>Fungi</taxon>
        <taxon>Dikarya</taxon>
        <taxon>Ascomycota</taxon>
        <taxon>Pezizomycotina</taxon>
        <taxon>Leotiomycetes</taxon>
        <taxon>Helotiales</taxon>
        <taxon>Tricladiaceae</taxon>
        <taxon>Cudoniella</taxon>
    </lineage>
</organism>
<evidence type="ECO:0000313" key="2">
    <source>
        <dbReference type="EMBL" id="KAF4626572.1"/>
    </source>
</evidence>
<comment type="caution">
    <text evidence="2">The sequence shown here is derived from an EMBL/GenBank/DDBJ whole genome shotgun (WGS) entry which is preliminary data.</text>
</comment>
<keyword evidence="3" id="KW-1185">Reference proteome</keyword>
<dbReference type="Proteomes" id="UP000566819">
    <property type="component" value="Unassembled WGS sequence"/>
</dbReference>
<protein>
    <submittedName>
        <fullName evidence="2">Uncharacterized protein</fullName>
    </submittedName>
</protein>
<dbReference type="EMBL" id="JAAMPI010001128">
    <property type="protein sequence ID" value="KAF4626572.1"/>
    <property type="molecule type" value="Genomic_DNA"/>
</dbReference>
<evidence type="ECO:0000313" key="3">
    <source>
        <dbReference type="Proteomes" id="UP000566819"/>
    </source>
</evidence>
<proteinExistence type="predicted"/>
<sequence>MQDYNRMSEHKLRHECNTIGISSGTKRHSMIVSLLNFGSLRRVINENVYTDITDPTYTLREAQLTEARDWNIHFATIVDGLKIAKMTLKVEEKPQLRQHQNNHPAAALAKAPSHPVAAPTQALAHLVTSSAQAPIHSAFAPAQVPPRPQFGTATFTSSAATSHIRENVTGLSIFSTPNSSSAANLFSTASAATPSPGFQQTPAKIRRSK</sequence>
<feature type="compositionally biased region" description="Polar residues" evidence="1">
    <location>
        <begin position="189"/>
        <end position="202"/>
    </location>
</feature>
<reference evidence="2 3" key="1">
    <citation type="submission" date="2020-03" db="EMBL/GenBank/DDBJ databases">
        <title>Draft Genome Sequence of Cudoniella acicularis.</title>
        <authorList>
            <person name="Buettner E."/>
            <person name="Kellner H."/>
        </authorList>
    </citation>
    <scope>NUCLEOTIDE SEQUENCE [LARGE SCALE GENOMIC DNA]</scope>
    <source>
        <strain evidence="2 3">DSM 108380</strain>
    </source>
</reference>
<evidence type="ECO:0000256" key="1">
    <source>
        <dbReference type="SAM" id="MobiDB-lite"/>
    </source>
</evidence>
<gene>
    <name evidence="2" type="ORF">G7Y89_g11584</name>
</gene>
<dbReference type="AlphaFoldDB" id="A0A8H4RE87"/>